<evidence type="ECO:0000313" key="2">
    <source>
        <dbReference type="EMBL" id="EMF12886.1"/>
    </source>
</evidence>
<dbReference type="GeneID" id="27907546"/>
<dbReference type="PANTHER" id="PTHR38436">
    <property type="entry name" value="POLYKETIDE CYCLASE SNOAL-LIKE DOMAIN"/>
    <property type="match status" value="1"/>
</dbReference>
<dbReference type="GO" id="GO:0030638">
    <property type="term" value="P:polyketide metabolic process"/>
    <property type="evidence" value="ECO:0007669"/>
    <property type="project" value="InterPro"/>
</dbReference>
<gene>
    <name evidence="2" type="ORF">SEPMUDRAFT_86282</name>
</gene>
<dbReference type="OMA" id="VSEHMYW"/>
<sequence>MSNSTGPSGFLKFNSLPPRLHVTADDDEFDEVLLQHFRQEGFDVTYLPCLINEDDGSSGKKAYVNELKHLADDLEVGESYAIIAFNQAAAICLDFYSKPQPHFAALVCYYPTYLPNPKISSSYPTNLHLLIHLSGTQPFAPDSSTSSSSSSASPHVKSYSYPKALVGFAEHDLETFDKIAAGLAWTRTLATLRTAFKRDRNDGNGGLEGVRERYVEKVFGQKKDAQEVMGMVGQDSYVNGVPTMTGGIGRNELFVFYRDYFIPKNPPSLHIKLVSRTIGTDQVVDEMIISFKHTQEVPWLLPGVQATNKIVHVAVVSIVASRGGKLVHEHLYWDQASVLVQVGLLDPKLVPEAFKKQGLKRLPVFGSETAAKVLDENSQPSNGLISGWKQSLRKQEESQALPQRPKQTANSH</sequence>
<feature type="compositionally biased region" description="Polar residues" evidence="1">
    <location>
        <begin position="398"/>
        <end position="412"/>
    </location>
</feature>
<dbReference type="InterPro" id="IPR009959">
    <property type="entry name" value="Cyclase_SnoaL-like"/>
</dbReference>
<name>M3BXS9_SPHMS</name>
<evidence type="ECO:0000313" key="3">
    <source>
        <dbReference type="Proteomes" id="UP000016931"/>
    </source>
</evidence>
<dbReference type="eggNOG" id="ENOG502RYJ9">
    <property type="taxonomic scope" value="Eukaryota"/>
</dbReference>
<organism evidence="2 3">
    <name type="scientific">Sphaerulina musiva (strain SO2202)</name>
    <name type="common">Poplar stem canker fungus</name>
    <name type="synonym">Septoria musiva</name>
    <dbReference type="NCBI Taxonomy" id="692275"/>
    <lineage>
        <taxon>Eukaryota</taxon>
        <taxon>Fungi</taxon>
        <taxon>Dikarya</taxon>
        <taxon>Ascomycota</taxon>
        <taxon>Pezizomycotina</taxon>
        <taxon>Dothideomycetes</taxon>
        <taxon>Dothideomycetidae</taxon>
        <taxon>Mycosphaerellales</taxon>
        <taxon>Mycosphaerellaceae</taxon>
        <taxon>Sphaerulina</taxon>
    </lineage>
</organism>
<feature type="region of interest" description="Disordered" evidence="1">
    <location>
        <begin position="376"/>
        <end position="412"/>
    </location>
</feature>
<dbReference type="STRING" id="692275.M3BXS9"/>
<dbReference type="SUPFAM" id="SSF54427">
    <property type="entry name" value="NTF2-like"/>
    <property type="match status" value="1"/>
</dbReference>
<dbReference type="AlphaFoldDB" id="M3BXS9"/>
<accession>M3BXS9</accession>
<dbReference type="HOGENOM" id="CLU_032662_2_0_1"/>
<dbReference type="RefSeq" id="XP_016761007.1">
    <property type="nucleotide sequence ID" value="XM_016910409.1"/>
</dbReference>
<evidence type="ECO:0000256" key="1">
    <source>
        <dbReference type="SAM" id="MobiDB-lite"/>
    </source>
</evidence>
<proteinExistence type="predicted"/>
<dbReference type="PANTHER" id="PTHR38436:SF3">
    <property type="entry name" value="CARBOXYMETHYLENEBUTENOLIDASE-RELATED"/>
    <property type="match status" value="1"/>
</dbReference>
<keyword evidence="3" id="KW-1185">Reference proteome</keyword>
<reference evidence="2 3" key="1">
    <citation type="journal article" date="2012" name="PLoS Pathog.">
        <title>Diverse lifestyles and strategies of plant pathogenesis encoded in the genomes of eighteen Dothideomycetes fungi.</title>
        <authorList>
            <person name="Ohm R.A."/>
            <person name="Feau N."/>
            <person name="Henrissat B."/>
            <person name="Schoch C.L."/>
            <person name="Horwitz B.A."/>
            <person name="Barry K.W."/>
            <person name="Condon B.J."/>
            <person name="Copeland A.C."/>
            <person name="Dhillon B."/>
            <person name="Glaser F."/>
            <person name="Hesse C.N."/>
            <person name="Kosti I."/>
            <person name="LaButti K."/>
            <person name="Lindquist E.A."/>
            <person name="Lucas S."/>
            <person name="Salamov A.A."/>
            <person name="Bradshaw R.E."/>
            <person name="Ciuffetti L."/>
            <person name="Hamelin R.C."/>
            <person name="Kema G.H.J."/>
            <person name="Lawrence C."/>
            <person name="Scott J.A."/>
            <person name="Spatafora J.W."/>
            <person name="Turgeon B.G."/>
            <person name="de Wit P.J.G.M."/>
            <person name="Zhong S."/>
            <person name="Goodwin S.B."/>
            <person name="Grigoriev I.V."/>
        </authorList>
    </citation>
    <scope>NUCLEOTIDE SEQUENCE [LARGE SCALE GENOMIC DNA]</scope>
    <source>
        <strain evidence="2 3">SO2202</strain>
    </source>
</reference>
<dbReference type="Gene3D" id="3.10.450.50">
    <property type="match status" value="1"/>
</dbReference>
<protein>
    <submittedName>
        <fullName evidence="2">NTF2-like protein</fullName>
    </submittedName>
</protein>
<dbReference type="Proteomes" id="UP000016931">
    <property type="component" value="Unassembled WGS sequence"/>
</dbReference>
<dbReference type="EMBL" id="KB456264">
    <property type="protein sequence ID" value="EMF12886.1"/>
    <property type="molecule type" value="Genomic_DNA"/>
</dbReference>
<dbReference type="InterPro" id="IPR032710">
    <property type="entry name" value="NTF2-like_dom_sf"/>
</dbReference>